<evidence type="ECO:0000313" key="8">
    <source>
        <dbReference type="Proteomes" id="UP001597480"/>
    </source>
</evidence>
<gene>
    <name evidence="7" type="ORF">ACFSR3_15400</name>
</gene>
<name>A0ABW5NZ98_9FLAO</name>
<proteinExistence type="inferred from homology"/>
<dbReference type="RefSeq" id="WP_379822243.1">
    <property type="nucleotide sequence ID" value="NZ_JBHUMD010000029.1"/>
</dbReference>
<dbReference type="InterPro" id="IPR022790">
    <property type="entry name" value="GH26_dom"/>
</dbReference>
<dbReference type="PANTHER" id="PTHR40079:SF4">
    <property type="entry name" value="GH26 DOMAIN-CONTAINING PROTEIN-RELATED"/>
    <property type="match status" value="1"/>
</dbReference>
<dbReference type="SUPFAM" id="SSF51445">
    <property type="entry name" value="(Trans)glycosidases"/>
    <property type="match status" value="1"/>
</dbReference>
<dbReference type="PROSITE" id="PS51257">
    <property type="entry name" value="PROKAR_LIPOPROTEIN"/>
    <property type="match status" value="1"/>
</dbReference>
<keyword evidence="8" id="KW-1185">Reference proteome</keyword>
<comment type="caution">
    <text evidence="7">The sequence shown here is derived from an EMBL/GenBank/DDBJ whole genome shotgun (WGS) entry which is preliminary data.</text>
</comment>
<dbReference type="InterPro" id="IPR017853">
    <property type="entry name" value="GH"/>
</dbReference>
<feature type="signal peptide" evidence="5">
    <location>
        <begin position="1"/>
        <end position="19"/>
    </location>
</feature>
<dbReference type="EMBL" id="JBHUMD010000029">
    <property type="protein sequence ID" value="MFD2603449.1"/>
    <property type="molecule type" value="Genomic_DNA"/>
</dbReference>
<comment type="similarity">
    <text evidence="1 4">Belongs to the glycosyl hydrolase 26 family.</text>
</comment>
<dbReference type="InterPro" id="IPR000805">
    <property type="entry name" value="Glyco_hydro_26"/>
</dbReference>
<dbReference type="PROSITE" id="PS51764">
    <property type="entry name" value="GH26"/>
    <property type="match status" value="1"/>
</dbReference>
<keyword evidence="5" id="KW-0732">Signal</keyword>
<evidence type="ECO:0000259" key="6">
    <source>
        <dbReference type="PROSITE" id="PS51764"/>
    </source>
</evidence>
<dbReference type="PRINTS" id="PR00739">
    <property type="entry name" value="GLHYDRLASE26"/>
</dbReference>
<dbReference type="GO" id="GO:0016787">
    <property type="term" value="F:hydrolase activity"/>
    <property type="evidence" value="ECO:0007669"/>
    <property type="project" value="UniProtKB-KW"/>
</dbReference>
<accession>A0ABW5NZ98</accession>
<keyword evidence="2 4" id="KW-0378">Hydrolase</keyword>
<feature type="chain" id="PRO_5046047907" evidence="5">
    <location>
        <begin position="20"/>
        <end position="411"/>
    </location>
</feature>
<feature type="active site" description="Proton donor" evidence="4">
    <location>
        <position position="222"/>
    </location>
</feature>
<evidence type="ECO:0000256" key="2">
    <source>
        <dbReference type="ARBA" id="ARBA00022801"/>
    </source>
</evidence>
<dbReference type="Proteomes" id="UP001597480">
    <property type="component" value="Unassembled WGS sequence"/>
</dbReference>
<evidence type="ECO:0000313" key="7">
    <source>
        <dbReference type="EMBL" id="MFD2603449.1"/>
    </source>
</evidence>
<evidence type="ECO:0000256" key="4">
    <source>
        <dbReference type="PROSITE-ProRule" id="PRU01100"/>
    </source>
</evidence>
<evidence type="ECO:0000256" key="1">
    <source>
        <dbReference type="ARBA" id="ARBA00007754"/>
    </source>
</evidence>
<reference evidence="8" key="1">
    <citation type="journal article" date="2019" name="Int. J. Syst. Evol. Microbiol.">
        <title>The Global Catalogue of Microorganisms (GCM) 10K type strain sequencing project: providing services to taxonomists for standard genome sequencing and annotation.</title>
        <authorList>
            <consortium name="The Broad Institute Genomics Platform"/>
            <consortium name="The Broad Institute Genome Sequencing Center for Infectious Disease"/>
            <person name="Wu L."/>
            <person name="Ma J."/>
        </authorList>
    </citation>
    <scope>NUCLEOTIDE SEQUENCE [LARGE SCALE GENOMIC DNA]</scope>
    <source>
        <strain evidence="8">KCTC 42107</strain>
    </source>
</reference>
<sequence length="411" mass="46269">MKNKLFILSLALSMLTVLGCSDDNGYVGMSPTNPVEETPDLITVANVRSYMSDPNATQETVALFYNLKKLSKTQYLVGQQDAFNGFYNNVSGSSDIKKATGNDPALLGSDFMFITDKQNNGQPDNWFYQQELKITSDVKEAYSKGMVNIFCWHLREPYNQDTFYADDITDPLQKANAFKSILPGGENHELYKSKLDKVADVFNHLTDNTGKLIPVIFRPFHEFDGNWFWWGAAYCAPDEYKQVWKFTVEYLRDTKNVHNVLYAFSPDNSYSTASQYLSRYPGDAYVDLLGIDNYGDFGNGSASGVTTANNKLKMISDLAKEKVKIAAMTETGYRVTMSTAPINNFFSNNIYTAMTANSVELAFVMFWANNQDGYYVPPSGQSNTQDFRDFTLKGESVLQNTIPQMYVLPSN</sequence>
<feature type="active site" description="Nucleophile" evidence="4">
    <location>
        <position position="330"/>
    </location>
</feature>
<feature type="domain" description="GH26" evidence="6">
    <location>
        <begin position="58"/>
        <end position="393"/>
    </location>
</feature>
<dbReference type="PANTHER" id="PTHR40079">
    <property type="entry name" value="MANNAN ENDO-1,4-BETA-MANNOSIDASE E-RELATED"/>
    <property type="match status" value="1"/>
</dbReference>
<protein>
    <submittedName>
        <fullName evidence="7">Glycoside hydrolase family 26 protein</fullName>
    </submittedName>
</protein>
<organism evidence="7 8">
    <name type="scientific">Flavobacterium suzhouense</name>
    <dbReference type="NCBI Taxonomy" id="1529638"/>
    <lineage>
        <taxon>Bacteria</taxon>
        <taxon>Pseudomonadati</taxon>
        <taxon>Bacteroidota</taxon>
        <taxon>Flavobacteriia</taxon>
        <taxon>Flavobacteriales</taxon>
        <taxon>Flavobacteriaceae</taxon>
        <taxon>Flavobacterium</taxon>
    </lineage>
</organism>
<dbReference type="Gene3D" id="3.20.20.80">
    <property type="entry name" value="Glycosidases"/>
    <property type="match status" value="1"/>
</dbReference>
<evidence type="ECO:0000256" key="5">
    <source>
        <dbReference type="SAM" id="SignalP"/>
    </source>
</evidence>
<keyword evidence="3 4" id="KW-0326">Glycosidase</keyword>
<dbReference type="Pfam" id="PF02156">
    <property type="entry name" value="Glyco_hydro_26"/>
    <property type="match status" value="1"/>
</dbReference>
<evidence type="ECO:0000256" key="3">
    <source>
        <dbReference type="ARBA" id="ARBA00023295"/>
    </source>
</evidence>